<dbReference type="PANTHER" id="PTHR43449">
    <property type="entry name" value="NUCLEOTIDYLTRANSFERASE"/>
    <property type="match status" value="1"/>
</dbReference>
<dbReference type="PANTHER" id="PTHR43449:SF3">
    <property type="entry name" value="POLYMERASE NUCLEOTIDYL TRANSFERASE DOMAIN-CONTAINING PROTEIN"/>
    <property type="match status" value="1"/>
</dbReference>
<dbReference type="InterPro" id="IPR043519">
    <property type="entry name" value="NT_sf"/>
</dbReference>
<feature type="domain" description="Polymerase nucleotidyl transferase" evidence="1">
    <location>
        <begin position="21"/>
        <end position="85"/>
    </location>
</feature>
<protein>
    <submittedName>
        <fullName evidence="2">Nucleotidyltransferase domain-containing protein</fullName>
    </submittedName>
</protein>
<keyword evidence="2" id="KW-0808">Transferase</keyword>
<dbReference type="EMBL" id="RXMA01000001">
    <property type="protein sequence ID" value="RTR24670.1"/>
    <property type="molecule type" value="Genomic_DNA"/>
</dbReference>
<dbReference type="GO" id="GO:0016779">
    <property type="term" value="F:nucleotidyltransferase activity"/>
    <property type="evidence" value="ECO:0007669"/>
    <property type="project" value="InterPro"/>
</dbReference>
<name>A0A431VPL3_9PROT</name>
<accession>A0A431VPL3</accession>
<dbReference type="Gene3D" id="3.30.460.10">
    <property type="entry name" value="Beta Polymerase, domain 2"/>
    <property type="match status" value="1"/>
</dbReference>
<comment type="caution">
    <text evidence="2">The sequence shown here is derived from an EMBL/GenBank/DDBJ whole genome shotgun (WGS) entry which is preliminary data.</text>
</comment>
<dbReference type="SUPFAM" id="SSF81301">
    <property type="entry name" value="Nucleotidyltransferase"/>
    <property type="match status" value="1"/>
</dbReference>
<dbReference type="Proteomes" id="UP000277007">
    <property type="component" value="Unassembled WGS sequence"/>
</dbReference>
<gene>
    <name evidence="2" type="ORF">EJ903_01005</name>
</gene>
<proteinExistence type="predicted"/>
<evidence type="ECO:0000313" key="3">
    <source>
        <dbReference type="Proteomes" id="UP000277007"/>
    </source>
</evidence>
<dbReference type="Pfam" id="PF01909">
    <property type="entry name" value="NTP_transf_2"/>
    <property type="match status" value="1"/>
</dbReference>
<evidence type="ECO:0000313" key="2">
    <source>
        <dbReference type="EMBL" id="RTR24670.1"/>
    </source>
</evidence>
<keyword evidence="3" id="KW-1185">Reference proteome</keyword>
<dbReference type="CDD" id="cd05403">
    <property type="entry name" value="NT_KNTase_like"/>
    <property type="match status" value="1"/>
</dbReference>
<dbReference type="AlphaFoldDB" id="A0A431VPL3"/>
<dbReference type="InterPro" id="IPR002934">
    <property type="entry name" value="Polymerase_NTP_transf_dom"/>
</dbReference>
<reference evidence="2 3" key="1">
    <citation type="submission" date="2018-12" db="EMBL/GenBank/DDBJ databases">
        <authorList>
            <person name="Yang Y."/>
        </authorList>
    </citation>
    <scope>NUCLEOTIDE SEQUENCE [LARGE SCALE GENOMIC DNA]</scope>
    <source>
        <strain evidence="2 3">L-25-5w-1</strain>
    </source>
</reference>
<sequence length="107" mass="11999">MAVVDDEKLRILLDRIIPALKPEAVYLFGSRARGDCHEDSDYDLLVIVPDDTPKEQRSLRWAFAANRDTGVPADIVPCSRNGFERYKDSVGTLCYEANHNGVRVYGA</sequence>
<dbReference type="OrthoDB" id="559450at2"/>
<organism evidence="2 3">
    <name type="scientific">Azospirillum griseum</name>
    <dbReference type="NCBI Taxonomy" id="2496639"/>
    <lineage>
        <taxon>Bacteria</taxon>
        <taxon>Pseudomonadati</taxon>
        <taxon>Pseudomonadota</taxon>
        <taxon>Alphaproteobacteria</taxon>
        <taxon>Rhodospirillales</taxon>
        <taxon>Azospirillaceae</taxon>
        <taxon>Azospirillum</taxon>
    </lineage>
</organism>
<evidence type="ECO:0000259" key="1">
    <source>
        <dbReference type="Pfam" id="PF01909"/>
    </source>
</evidence>